<name>A0A7C1JMR4_9CHLR</name>
<dbReference type="InterPro" id="IPR006059">
    <property type="entry name" value="SBP"/>
</dbReference>
<dbReference type="AlphaFoldDB" id="A0A7C1JMR4"/>
<dbReference type="SUPFAM" id="SSF53850">
    <property type="entry name" value="Periplasmic binding protein-like II"/>
    <property type="match status" value="1"/>
</dbReference>
<evidence type="ECO:0000313" key="1">
    <source>
        <dbReference type="EMBL" id="HDX33466.1"/>
    </source>
</evidence>
<dbReference type="CDD" id="cd13585">
    <property type="entry name" value="PBP2_TMBP_like"/>
    <property type="match status" value="1"/>
</dbReference>
<proteinExistence type="predicted"/>
<dbReference type="EMBL" id="DSMG01000193">
    <property type="protein sequence ID" value="HDX33466.1"/>
    <property type="molecule type" value="Genomic_DNA"/>
</dbReference>
<reference evidence="1" key="1">
    <citation type="journal article" date="2020" name="mSystems">
        <title>Genome- and Community-Level Interaction Insights into Carbon Utilization and Element Cycling Functions of Hydrothermarchaeota in Hydrothermal Sediment.</title>
        <authorList>
            <person name="Zhou Z."/>
            <person name="Liu Y."/>
            <person name="Xu W."/>
            <person name="Pan J."/>
            <person name="Luo Z.H."/>
            <person name="Li M."/>
        </authorList>
    </citation>
    <scope>NUCLEOTIDE SEQUENCE [LARGE SCALE GENOMIC DNA]</scope>
    <source>
        <strain evidence="1">SpSt-289</strain>
    </source>
</reference>
<organism evidence="1">
    <name type="scientific">Caldilinea aerophila</name>
    <dbReference type="NCBI Taxonomy" id="133453"/>
    <lineage>
        <taxon>Bacteria</taxon>
        <taxon>Bacillati</taxon>
        <taxon>Chloroflexota</taxon>
        <taxon>Caldilineae</taxon>
        <taxon>Caldilineales</taxon>
        <taxon>Caldilineaceae</taxon>
        <taxon>Caldilinea</taxon>
    </lineage>
</organism>
<dbReference type="PROSITE" id="PS51318">
    <property type="entry name" value="TAT"/>
    <property type="match status" value="1"/>
</dbReference>
<accession>A0A7C1JMR4</accession>
<dbReference type="InterPro" id="IPR006311">
    <property type="entry name" value="TAT_signal"/>
</dbReference>
<comment type="caution">
    <text evidence="1">The sequence shown here is derived from an EMBL/GenBank/DDBJ whole genome shotgun (WGS) entry which is preliminary data.</text>
</comment>
<dbReference type="Gene3D" id="3.40.190.10">
    <property type="entry name" value="Periplasmic binding protein-like II"/>
    <property type="match status" value="1"/>
</dbReference>
<sequence>MVECRWSLRTAMGRGSSAVAGFGQIFYRFHVQRNSKGGRQNMETKTSLSRRDFLRASAGAVGLLALAACAPSGAPSSAPSDVGAGTPSAQRVEITFMGWGGTEEDAGVKAAIAQFESEQDRVKVTWLHTPENYLETLLVNIAAGTPPDTAFVGSGDYRTFIRDGLLLDITDKLKADPLLGAPNYFIEPQEEQRCTHQGRWYGIGSCWVAPHFYYNADIFEEEGIEPPSNDPEKAWTWQHFLEVATALTRDVNGRRPNEPGFDPNNVDRYGVDWPRWSIPIHSAIVCNNGYWIDPNTGLLALDQPAAVEAIQNLADLVLKYNVAPAGTALEALGMTNTQMLETGKLAMAVDGSWALAWMHKITPRLGTGVLPGMAAKTGTDMQAHLHSGFASTRHPEEAWEWLRYLSTPFYQTQFCRIGLWLPSQTGLMTEEGLRTWITEGVHPEGYVDIPTKYLPQYGRVLYMPPGWAEANQILTPAFDKIWVGDATAEQAMAEAVPKANQVLQEAAAA</sequence>
<gene>
    <name evidence="1" type="ORF">ENQ20_18575</name>
</gene>
<dbReference type="NCBIfam" id="TIGR01409">
    <property type="entry name" value="TAT_signal_seq"/>
    <property type="match status" value="1"/>
</dbReference>
<dbReference type="PANTHER" id="PTHR43649">
    <property type="entry name" value="ARABINOSE-BINDING PROTEIN-RELATED"/>
    <property type="match status" value="1"/>
</dbReference>
<protein>
    <submittedName>
        <fullName evidence="1">Extracellular solute-binding protein</fullName>
    </submittedName>
</protein>
<dbReference type="InterPro" id="IPR019546">
    <property type="entry name" value="TAT_signal_bac_arc"/>
</dbReference>
<dbReference type="PANTHER" id="PTHR43649:SF12">
    <property type="entry name" value="DIACETYLCHITOBIOSE BINDING PROTEIN DASA"/>
    <property type="match status" value="1"/>
</dbReference>
<dbReference type="InterPro" id="IPR050490">
    <property type="entry name" value="Bact_solute-bd_prot1"/>
</dbReference>
<dbReference type="Pfam" id="PF01547">
    <property type="entry name" value="SBP_bac_1"/>
    <property type="match status" value="1"/>
</dbReference>